<feature type="region of interest" description="Disordered" evidence="1">
    <location>
        <begin position="962"/>
        <end position="989"/>
    </location>
</feature>
<dbReference type="Pfam" id="PF15395">
    <property type="entry name" value="DUF4617"/>
    <property type="match status" value="1"/>
</dbReference>
<dbReference type="GO" id="GO:1990226">
    <property type="term" value="F:histone methyltransferase binding"/>
    <property type="evidence" value="ECO:0007669"/>
    <property type="project" value="TreeGrafter"/>
</dbReference>
<dbReference type="OMA" id="TYKQMYL"/>
<feature type="compositionally biased region" description="Polar residues" evidence="1">
    <location>
        <begin position="191"/>
        <end position="201"/>
    </location>
</feature>
<feature type="region of interest" description="Disordered" evidence="1">
    <location>
        <begin position="1642"/>
        <end position="1663"/>
    </location>
</feature>
<proteinExistence type="predicted"/>
<reference evidence="2" key="1">
    <citation type="submission" date="2025-08" db="UniProtKB">
        <authorList>
            <consortium name="Ensembl"/>
        </authorList>
    </citation>
    <scope>IDENTIFICATION</scope>
</reference>
<protein>
    <recommendedName>
        <fullName evidence="4">Retroelement silencing factor 1</fullName>
    </recommendedName>
</protein>
<name>A0A7M4FKE7_CROPO</name>
<evidence type="ECO:0000313" key="3">
    <source>
        <dbReference type="Proteomes" id="UP000594220"/>
    </source>
</evidence>
<dbReference type="PANTHER" id="PTHR21604">
    <property type="entry name" value="RETROELEMENT SILENCING FACTOR 1"/>
    <property type="match status" value="1"/>
</dbReference>
<feature type="compositionally biased region" description="Basic and acidic residues" evidence="1">
    <location>
        <begin position="1481"/>
        <end position="1492"/>
    </location>
</feature>
<feature type="region of interest" description="Disordered" evidence="1">
    <location>
        <begin position="1396"/>
        <end position="1540"/>
    </location>
</feature>
<accession>A0A7M4FKE7</accession>
<feature type="compositionally biased region" description="Basic and acidic residues" evidence="1">
    <location>
        <begin position="1520"/>
        <end position="1540"/>
    </location>
</feature>
<dbReference type="Proteomes" id="UP000594220">
    <property type="component" value="Unplaced"/>
</dbReference>
<evidence type="ECO:0008006" key="4">
    <source>
        <dbReference type="Google" id="ProtNLM"/>
    </source>
</evidence>
<dbReference type="InterPro" id="IPR027866">
    <property type="entry name" value="RESF1"/>
</dbReference>
<dbReference type="PANTHER" id="PTHR21604:SF0">
    <property type="entry name" value="RETROELEMENT SILENCING FACTOR 1"/>
    <property type="match status" value="1"/>
</dbReference>
<keyword evidence="3" id="KW-1185">Reference proteome</keyword>
<evidence type="ECO:0000256" key="1">
    <source>
        <dbReference type="SAM" id="MobiDB-lite"/>
    </source>
</evidence>
<reference evidence="2" key="2">
    <citation type="submission" date="2025-09" db="UniProtKB">
        <authorList>
            <consortium name="Ensembl"/>
        </authorList>
    </citation>
    <scope>IDENTIFICATION</scope>
</reference>
<feature type="compositionally biased region" description="Basic residues" evidence="1">
    <location>
        <begin position="1652"/>
        <end position="1663"/>
    </location>
</feature>
<feature type="compositionally biased region" description="Basic residues" evidence="1">
    <location>
        <begin position="1503"/>
        <end position="1514"/>
    </location>
</feature>
<feature type="compositionally biased region" description="Basic and acidic residues" evidence="1">
    <location>
        <begin position="1437"/>
        <end position="1469"/>
    </location>
</feature>
<feature type="region of interest" description="Disordered" evidence="1">
    <location>
        <begin position="303"/>
        <end position="335"/>
    </location>
</feature>
<evidence type="ECO:0000313" key="2">
    <source>
        <dbReference type="Ensembl" id="ENSCPRP00005025512.1"/>
    </source>
</evidence>
<organism evidence="2 3">
    <name type="scientific">Crocodylus porosus</name>
    <name type="common">Saltwater crocodile</name>
    <name type="synonym">Estuarine crocodile</name>
    <dbReference type="NCBI Taxonomy" id="8502"/>
    <lineage>
        <taxon>Eukaryota</taxon>
        <taxon>Metazoa</taxon>
        <taxon>Chordata</taxon>
        <taxon>Craniata</taxon>
        <taxon>Vertebrata</taxon>
        <taxon>Euteleostomi</taxon>
        <taxon>Archelosauria</taxon>
        <taxon>Archosauria</taxon>
        <taxon>Crocodylia</taxon>
        <taxon>Longirostres</taxon>
        <taxon>Crocodylidae</taxon>
        <taxon>Crocodylus</taxon>
    </lineage>
</organism>
<feature type="compositionally biased region" description="Basic and acidic residues" evidence="1">
    <location>
        <begin position="966"/>
        <end position="982"/>
    </location>
</feature>
<dbReference type="Ensembl" id="ENSCPRT00005029786.1">
    <property type="protein sequence ID" value="ENSCPRP00005025512.1"/>
    <property type="gene ID" value="ENSCPRG00005017692.1"/>
</dbReference>
<sequence length="1663" mass="185879">MKPGVVLCELAELQISTQGGKNCIKTKWTGMQRVSKEGFCPSNPLQVVHTSSPNTSVSTQLQQYTSVHTGSEVCNGSPPAYKRSFNYESRSAAQSLPVIQQILQSVTNENVPNQQKATSNQKHISCYKDVQQHCQKFQSGEPSWAGGNVALSQPVNETSRSSTNTLERLCTTTQEIAAVPSDVVSKPLNEATSTQKNQTGSMDLPVNGRTVSSRGRKWRITKESLAKDAEKLLVIKKKYAILEKIFHYKQNLLVASERDRITSDLSSQNQNTNHMLFYSVVNHNQVSGQSDTIRTQNLQQCAPEERNDNITANVGSDGDVLDKTQNSHQTKHGDPLSFLSIQCQDQLPGSVNSSKRTSVLNSNKVLSVVSAQENLKQTENTSGSTAVGKNNEVLPQNISASPGEFSFLQFVLSSTNALREKKSGAIADKILITLLQNEKKPSDVTLSERTFLSSTKMPKDASENLQHSVSACPELGQHAKDICSRASEKNTKTLINKQVLNASITNPRVSERVECVTNSQTQMAQHTPPLTESSRSKTKSFNYSMEELAACLALWRKCPPGSVDAQYGQVESAKVSSSSEKVNNQSMCCILENGRNAVAKGELNKVAVSTSETNLSSATSPIGQKHDPLGSNLIKSFEPQVAVVSPLILSKEKTQSDLQVKEKTCSEASFPVIEAGSVHSLRDVSSVINVDKEAVETSHLKLDTLVPEQKVDSTVQQTKSAGGNRIVEGSVNSVSSSDASRKKDAPFFQVVTKTNLTLSLKNKHFLKTSKNYSSLNPQEVTKESKDKQDLSEAEDATKVISDNSMFQISSVCSLVEGDAFYNSQIANMFSSVPLHLVRNNMMPEESTSNTKHNEQQLEACKDELKASVLEGESILLQKRESLEITSLNVCNKNEISNVNVCNSTEENNADASKIISPGQKNMLNMPNRTARHGERVTAVNQELIRNKHDLSNVIETNKYSVARQESTQEHVTSEDECTDGRHSSTNTSPAYLNDQLTELVKEFPYGIERVDVLPRELIENVDSVTEHAEHQFGKETQICNKSCDAKDPIDHIQIKILNSEQMKKLFPENSHQSSNKIQVENVQKPPLEKESIDKGNSKNLLNQGLCAEREKNTEETRAPTREKKMFCCLMGWLAAEYELPQCSCRSKNATLGKHDDINSDSENVDLRERQENNHGTDHKTTKPNYAVDNYLQVPAKLDYASQTLPLRDKDACKKISTINKNFKLEVSSEYKPFKIQEKIIQCFSLSEKKETNQLKKVNGQWKEQLQPHSGKEVYFNEKDVQEYKGEELASEKVSPTNAEHLEVSTIQREKVFKVESLGKDNTQTEGQAVNSKMDVCRLKSSETNGAKHIKTYKENKYKNLEQKAQEAHRVKRPSHKHNSDFRFSSKEIKRKLANHAALIKSSNRSNKDLSSRNYKYSQHKPTRVLPSHEPLCRLKRKENMRGKGESKKTRLEGDGIKEHEANTSERALHIEQSTNVANLERSAKSKEGDRWKYRSSLANHSSPKLHKKRGRPSTKSKTVSGKERHLDGQNREKHSEKSFPDKYLLYSSRRTNKLSIPLQREQKKTYLNRVAFKCTAQESICLTELETSPAKPIWHIKCNGASEYSQEWKTDALLSEEDKLHKPQMLEFKMCPEILFRSTATDGESLDTKHSPDRKKCRVAGTV</sequence>
<feature type="compositionally biased region" description="Basic and acidic residues" evidence="1">
    <location>
        <begin position="1164"/>
        <end position="1180"/>
    </location>
</feature>
<dbReference type="GeneTree" id="ENSGT00390000018491"/>
<feature type="region of interest" description="Disordered" evidence="1">
    <location>
        <begin position="1153"/>
        <end position="1182"/>
    </location>
</feature>
<feature type="region of interest" description="Disordered" evidence="1">
    <location>
        <begin position="191"/>
        <end position="215"/>
    </location>
</feature>
<feature type="region of interest" description="Disordered" evidence="1">
    <location>
        <begin position="715"/>
        <end position="739"/>
    </location>
</feature>
<dbReference type="GO" id="GO:0005634">
    <property type="term" value="C:nucleus"/>
    <property type="evidence" value="ECO:0007669"/>
    <property type="project" value="TreeGrafter"/>
</dbReference>